<dbReference type="PANTHER" id="PTHR45982">
    <property type="entry name" value="REGULATOR OF CHROMOSOME CONDENSATION"/>
    <property type="match status" value="1"/>
</dbReference>
<protein>
    <submittedName>
        <fullName evidence="1">Regulator of chromosome condensation, putative</fullName>
    </submittedName>
</protein>
<organism evidence="1 2">
    <name type="scientific">Plasmodium relictum</name>
    <dbReference type="NCBI Taxonomy" id="85471"/>
    <lineage>
        <taxon>Eukaryota</taxon>
        <taxon>Sar</taxon>
        <taxon>Alveolata</taxon>
        <taxon>Apicomplexa</taxon>
        <taxon>Aconoidasida</taxon>
        <taxon>Haemosporida</taxon>
        <taxon>Plasmodiidae</taxon>
        <taxon>Plasmodium</taxon>
        <taxon>Plasmodium (Haemamoeba)</taxon>
    </lineage>
</organism>
<reference evidence="1 2" key="1">
    <citation type="submission" date="2015-04" db="EMBL/GenBank/DDBJ databases">
        <authorList>
            <consortium name="Pathogen Informatics"/>
        </authorList>
    </citation>
    <scope>NUCLEOTIDE SEQUENCE [LARGE SCALE GENOMIC DNA]</scope>
    <source>
        <strain evidence="1 2">SGS1</strain>
    </source>
</reference>
<name>A0A1J1H171_PLARL</name>
<dbReference type="OrthoDB" id="8068875at2759"/>
<evidence type="ECO:0000313" key="1">
    <source>
        <dbReference type="EMBL" id="CRG98517.1"/>
    </source>
</evidence>
<dbReference type="InterPro" id="IPR051553">
    <property type="entry name" value="Ran_GTPase-activating"/>
</dbReference>
<accession>A0A1J1H171</accession>
<dbReference type="KEGG" id="prel:PRELSG_0300200"/>
<gene>
    <name evidence="1" type="ORF">PRELSG_0300200</name>
</gene>
<dbReference type="InterPro" id="IPR009091">
    <property type="entry name" value="RCC1/BLIP-II"/>
</dbReference>
<dbReference type="Gene3D" id="2.130.10.30">
    <property type="entry name" value="Regulator of chromosome condensation 1/beta-lactamase-inhibitor protein II"/>
    <property type="match status" value="3"/>
</dbReference>
<sequence length="564" mass="66139">MYAHFSRLFIIGLNSYYLIKRKDKIYFCEDKLVERVFLFGDRRSLIKDTKENGEAQFFEKNKIKVKKITFGNCIGSCITENDDIYIWGSYENEESNEQIYINPVKLSINEIISDVQFSNNDIYLMSKKGELKIIRNYKNCLKTREFIIENFYKCKNSFFRCERIIKLSVNKFHLAFVTNKGNIYCSGNNFYGQCAKEPSFKNNSNLNYNFDFLNNIHNPLNTLYSTHRNSIKNDYDIKKENDLPKKNDDYDINYSNKMEEKNSKINTYLNSTNLEVVNINNKLKKKNNLDNGNEIDFMVINENNKEKENFNYFTIKKNEENLNDLNNYVDINKVEFKEKTKIIDVSCGVNHTLCLDDKNNIYSFGDDSKIQLGLGESRTNKNSLTGTKWKDQIKLGYSSLTKNLANYSFYDRHIQSIPQKILRKINDTEIINDVYKINAGANFSMIYSNDRLGKQLFCFGDNIYFQCGRHLGKHQQTLSTVKLPNNEIKDFSCGDRHCLLNLNNKLYGWGYNNNNQISPFKNKGIINYPLYIFSEKYYPGNINIKYLNAKYDNSAIIITHKSCE</sequence>
<dbReference type="EMBL" id="LN835298">
    <property type="protein sequence ID" value="CRG98517.1"/>
    <property type="molecule type" value="Genomic_DNA"/>
</dbReference>
<dbReference type="SUPFAM" id="SSF50985">
    <property type="entry name" value="RCC1/BLIP-II"/>
    <property type="match status" value="2"/>
</dbReference>
<dbReference type="AlphaFoldDB" id="A0A1J1H171"/>
<evidence type="ECO:0000313" key="2">
    <source>
        <dbReference type="Proteomes" id="UP000220158"/>
    </source>
</evidence>
<dbReference type="PANTHER" id="PTHR45982:SF4">
    <property type="entry name" value="PHR DOMAIN-CONTAINING PROTEIN"/>
    <property type="match status" value="1"/>
</dbReference>
<dbReference type="Proteomes" id="UP000220158">
    <property type="component" value="Chromosome 3"/>
</dbReference>
<dbReference type="InterPro" id="IPR000408">
    <property type="entry name" value="Reg_chr_condens"/>
</dbReference>
<keyword evidence="2" id="KW-1185">Reference proteome</keyword>
<dbReference type="RefSeq" id="XP_028531527.1">
    <property type="nucleotide sequence ID" value="XM_028679985.1"/>
</dbReference>
<dbReference type="GeneID" id="39734610"/>
<dbReference type="Pfam" id="PF13540">
    <property type="entry name" value="RCC1_2"/>
    <property type="match status" value="3"/>
</dbReference>
<proteinExistence type="predicted"/>
<dbReference type="PROSITE" id="PS00626">
    <property type="entry name" value="RCC1_2"/>
    <property type="match status" value="1"/>
</dbReference>
<dbReference type="VEuPathDB" id="PlasmoDB:PRELSG_0300200"/>